<evidence type="ECO:0000313" key="9">
    <source>
        <dbReference type="RefSeq" id="WP_051378825.1"/>
    </source>
</evidence>
<name>A0A8B6X9N4_9BURK</name>
<dbReference type="GO" id="GO:0005886">
    <property type="term" value="C:plasma membrane"/>
    <property type="evidence" value="ECO:0007669"/>
    <property type="project" value="UniProtKB-SubCell"/>
</dbReference>
<dbReference type="InterPro" id="IPR005538">
    <property type="entry name" value="LrgA/CidA"/>
</dbReference>
<dbReference type="Pfam" id="PF03788">
    <property type="entry name" value="LrgA"/>
    <property type="match status" value="1"/>
</dbReference>
<keyword evidence="5 7" id="KW-0472">Membrane</keyword>
<organism evidence="8 9">
    <name type="scientific">Derxia gummosa DSM 723</name>
    <dbReference type="NCBI Taxonomy" id="1121388"/>
    <lineage>
        <taxon>Bacteria</taxon>
        <taxon>Pseudomonadati</taxon>
        <taxon>Pseudomonadota</taxon>
        <taxon>Betaproteobacteria</taxon>
        <taxon>Burkholderiales</taxon>
        <taxon>Alcaligenaceae</taxon>
        <taxon>Derxia</taxon>
    </lineage>
</organism>
<evidence type="ECO:0000313" key="8">
    <source>
        <dbReference type="Proteomes" id="UP000675920"/>
    </source>
</evidence>
<evidence type="ECO:0000256" key="6">
    <source>
        <dbReference type="SAM" id="MobiDB-lite"/>
    </source>
</evidence>
<evidence type="ECO:0000256" key="2">
    <source>
        <dbReference type="ARBA" id="ARBA00022475"/>
    </source>
</evidence>
<protein>
    <submittedName>
        <fullName evidence="9">CidA/LrgA family protein</fullName>
    </submittedName>
</protein>
<evidence type="ECO:0000256" key="4">
    <source>
        <dbReference type="ARBA" id="ARBA00022989"/>
    </source>
</evidence>
<dbReference type="RefSeq" id="WP_051378825.1">
    <property type="nucleotide sequence ID" value="NZ_AXWS01000014.1"/>
</dbReference>
<feature type="transmembrane region" description="Helical" evidence="7">
    <location>
        <begin position="82"/>
        <end position="103"/>
    </location>
</feature>
<evidence type="ECO:0000256" key="5">
    <source>
        <dbReference type="ARBA" id="ARBA00023136"/>
    </source>
</evidence>
<feature type="compositionally biased region" description="Low complexity" evidence="6">
    <location>
        <begin position="132"/>
        <end position="147"/>
    </location>
</feature>
<sequence>MVASLVVLLVYQLVGEVTVRFFGLDLPGPVLGMALLLLTLMARRRLSVPFANTTRGLLDHLGLLYVPAGAGLISQIDRLQGHWLGLIATVVISTVLTLVVCGWTMQLMMRWTGTAEDGGSVAGTVDNSATTAAAAPGGQAASRAAGPLPGDRA</sequence>
<keyword evidence="3 7" id="KW-0812">Transmembrane</keyword>
<feature type="transmembrane region" description="Helical" evidence="7">
    <location>
        <begin position="56"/>
        <end position="76"/>
    </location>
</feature>
<comment type="subcellular location">
    <subcellularLocation>
        <location evidence="1">Cell membrane</location>
        <topology evidence="1">Multi-pass membrane protein</topology>
    </subcellularLocation>
</comment>
<reference evidence="9" key="3">
    <citation type="submission" date="2025-08" db="UniProtKB">
        <authorList>
            <consortium name="RefSeq"/>
        </authorList>
    </citation>
    <scope>IDENTIFICATION</scope>
</reference>
<dbReference type="PANTHER" id="PTHR33931:SF2">
    <property type="entry name" value="HOLIN-LIKE PROTEIN CIDA"/>
    <property type="match status" value="1"/>
</dbReference>
<keyword evidence="4 7" id="KW-1133">Transmembrane helix</keyword>
<feature type="region of interest" description="Disordered" evidence="6">
    <location>
        <begin position="132"/>
        <end position="153"/>
    </location>
</feature>
<evidence type="ECO:0000256" key="3">
    <source>
        <dbReference type="ARBA" id="ARBA00022692"/>
    </source>
</evidence>
<evidence type="ECO:0000256" key="7">
    <source>
        <dbReference type="SAM" id="Phobius"/>
    </source>
</evidence>
<dbReference type="PANTHER" id="PTHR33931">
    <property type="entry name" value="HOLIN-LIKE PROTEIN CIDA-RELATED"/>
    <property type="match status" value="1"/>
</dbReference>
<reference evidence="9" key="1">
    <citation type="journal article" date="2010" name="Microbiology">
        <title>The Streptococcus mutans Cid and Lrg systems modulate virulence traits in response to multiple environmental signals.</title>
        <authorList>
            <person name="Ahn S.J."/>
            <person name="Rice K.C."/>
            <person name="Oleas J."/>
            <person name="Bayles K.W."/>
            <person name="Burne R.A."/>
        </authorList>
    </citation>
    <scope>NUCLEOTIDE SEQUENCE</scope>
</reference>
<reference evidence="9" key="2">
    <citation type="journal article" date="2011" name="J. Bacteriol.">
        <title>Staphylococcus aureus CidA and LrgA proteins exhibit holin-like properties.</title>
        <authorList>
            <person name="Ranjit D.K."/>
            <person name="Endres J.L."/>
            <person name="Bayles K.W."/>
        </authorList>
    </citation>
    <scope>NUCLEOTIDE SEQUENCE</scope>
</reference>
<proteinExistence type="predicted"/>
<evidence type="ECO:0000256" key="1">
    <source>
        <dbReference type="ARBA" id="ARBA00004651"/>
    </source>
</evidence>
<keyword evidence="2" id="KW-1003">Cell membrane</keyword>
<keyword evidence="8" id="KW-1185">Reference proteome</keyword>
<dbReference type="Proteomes" id="UP000675920">
    <property type="component" value="Unplaced"/>
</dbReference>
<feature type="transmembrane region" description="Helical" evidence="7">
    <location>
        <begin position="26"/>
        <end position="44"/>
    </location>
</feature>
<dbReference type="AlphaFoldDB" id="A0A8B6X9N4"/>
<accession>A0A8B6X9N4</accession>